<dbReference type="GO" id="GO:0005664">
    <property type="term" value="C:nuclear origin of replication recognition complex"/>
    <property type="evidence" value="ECO:0007669"/>
    <property type="project" value="TreeGrafter"/>
</dbReference>
<organism evidence="10 11">
    <name type="scientific">Gonapodya prolifera (strain JEL478)</name>
    <name type="common">Monoblepharis prolifera</name>
    <dbReference type="NCBI Taxonomy" id="1344416"/>
    <lineage>
        <taxon>Eukaryota</taxon>
        <taxon>Fungi</taxon>
        <taxon>Fungi incertae sedis</taxon>
        <taxon>Chytridiomycota</taxon>
        <taxon>Chytridiomycota incertae sedis</taxon>
        <taxon>Monoblepharidomycetes</taxon>
        <taxon>Monoblepharidales</taxon>
        <taxon>Gonapodyaceae</taxon>
        <taxon>Gonapodya</taxon>
    </lineage>
</organism>
<evidence type="ECO:0000313" key="10">
    <source>
        <dbReference type="EMBL" id="KXS12169.1"/>
    </source>
</evidence>
<evidence type="ECO:0000256" key="6">
    <source>
        <dbReference type="ARBA" id="ARBA00023242"/>
    </source>
</evidence>
<evidence type="ECO:0000256" key="5">
    <source>
        <dbReference type="ARBA" id="ARBA00022840"/>
    </source>
</evidence>
<dbReference type="Pfam" id="PF13191">
    <property type="entry name" value="AAA_16"/>
    <property type="match status" value="1"/>
</dbReference>
<dbReference type="InterPro" id="IPR020796">
    <property type="entry name" value="ORC5"/>
</dbReference>
<keyword evidence="5" id="KW-0067">ATP-binding</keyword>
<dbReference type="InterPro" id="IPR047088">
    <property type="entry name" value="ORC5_C"/>
</dbReference>
<keyword evidence="3" id="KW-0235">DNA replication</keyword>
<dbReference type="InterPro" id="IPR025662">
    <property type="entry name" value="Sigma_54_int_dom_ATP-bd_1"/>
</dbReference>
<evidence type="ECO:0000256" key="3">
    <source>
        <dbReference type="ARBA" id="ARBA00022705"/>
    </source>
</evidence>
<evidence type="ECO:0000259" key="9">
    <source>
        <dbReference type="Pfam" id="PF21639"/>
    </source>
</evidence>
<dbReference type="InterPro" id="IPR027417">
    <property type="entry name" value="P-loop_NTPase"/>
</dbReference>
<dbReference type="Gene3D" id="3.40.50.300">
    <property type="entry name" value="P-loop containing nucleotide triphosphate hydrolases"/>
    <property type="match status" value="1"/>
</dbReference>
<dbReference type="EMBL" id="KQ965790">
    <property type="protein sequence ID" value="KXS12169.1"/>
    <property type="molecule type" value="Genomic_DNA"/>
</dbReference>
<dbReference type="GO" id="GO:0006270">
    <property type="term" value="P:DNA replication initiation"/>
    <property type="evidence" value="ECO:0007669"/>
    <property type="project" value="TreeGrafter"/>
</dbReference>
<proteinExistence type="inferred from homology"/>
<dbReference type="GO" id="GO:0003688">
    <property type="term" value="F:DNA replication origin binding"/>
    <property type="evidence" value="ECO:0007669"/>
    <property type="project" value="TreeGrafter"/>
</dbReference>
<protein>
    <submittedName>
        <fullName evidence="10">Uncharacterized protein</fullName>
    </submittedName>
</protein>
<dbReference type="PANTHER" id="PTHR12705:SF0">
    <property type="entry name" value="ORIGIN RECOGNITION COMPLEX SUBUNIT 5"/>
    <property type="match status" value="1"/>
</dbReference>
<evidence type="ECO:0000256" key="4">
    <source>
        <dbReference type="ARBA" id="ARBA00022741"/>
    </source>
</evidence>
<dbReference type="Proteomes" id="UP000070544">
    <property type="component" value="Unassembled WGS sequence"/>
</dbReference>
<keyword evidence="4" id="KW-0547">Nucleotide-binding</keyword>
<accession>A0A139A691</accession>
<evidence type="ECO:0000259" key="7">
    <source>
        <dbReference type="Pfam" id="PF13191"/>
    </source>
</evidence>
<dbReference type="SUPFAM" id="SSF52540">
    <property type="entry name" value="P-loop containing nucleoside triphosphate hydrolases"/>
    <property type="match status" value="1"/>
</dbReference>
<dbReference type="InterPro" id="IPR048866">
    <property type="entry name" value="ORC5_lid"/>
</dbReference>
<evidence type="ECO:0000256" key="2">
    <source>
        <dbReference type="ARBA" id="ARBA00006269"/>
    </source>
</evidence>
<reference evidence="10 11" key="1">
    <citation type="journal article" date="2015" name="Genome Biol. Evol.">
        <title>Phylogenomic analyses indicate that early fungi evolved digesting cell walls of algal ancestors of land plants.</title>
        <authorList>
            <person name="Chang Y."/>
            <person name="Wang S."/>
            <person name="Sekimoto S."/>
            <person name="Aerts A.L."/>
            <person name="Choi C."/>
            <person name="Clum A."/>
            <person name="LaButti K.M."/>
            <person name="Lindquist E.A."/>
            <person name="Yee Ngan C."/>
            <person name="Ohm R.A."/>
            <person name="Salamov A.A."/>
            <person name="Grigoriev I.V."/>
            <person name="Spatafora J.W."/>
            <person name="Berbee M.L."/>
        </authorList>
    </citation>
    <scope>NUCLEOTIDE SEQUENCE [LARGE SCALE GENOMIC DNA]</scope>
    <source>
        <strain evidence="10 11">JEL478</strain>
    </source>
</reference>
<comment type="subcellular location">
    <subcellularLocation>
        <location evidence="1">Nucleus</location>
    </subcellularLocation>
</comment>
<name>A0A139A691_GONPJ</name>
<dbReference type="Pfam" id="PF21639">
    <property type="entry name" value="ORC5_lid"/>
    <property type="match status" value="1"/>
</dbReference>
<evidence type="ECO:0000259" key="8">
    <source>
        <dbReference type="Pfam" id="PF14630"/>
    </source>
</evidence>
<dbReference type="AlphaFoldDB" id="A0A139A691"/>
<keyword evidence="11" id="KW-1185">Reference proteome</keyword>
<dbReference type="PROSITE" id="PS00675">
    <property type="entry name" value="SIGMA54_INTERACT_1"/>
    <property type="match status" value="1"/>
</dbReference>
<dbReference type="InterPro" id="IPR041664">
    <property type="entry name" value="AAA_16"/>
</dbReference>
<sequence length="561" mass="62842">MESQSPGNTAQDAWSQHVASLKADFPGRSREIDALSTMLVETPYLSSVSIRRVPKSSSFSNTTLERGGTLVSVSSVPSLFVYGDSGTGKTSLLRALLRPFELEGLVAFVNCLECHSPRLLFEHLIDQLLSAGADFGERGLAWTAGTELDPTHGYARSYRCDSLVDFINKLREFDDARIHFGIECSSNSEDPLLSASMKTNNLKRSIYNEISGSITNSPVSRLKDFHFLRATRFLVFDHAERLRDADPQLLAQIMRIFELTPHQNTATVPILISASPPTTFVDPLFAPLPRVIHFPPYPTGILVAILRRYRPPLDPDLVALHDGFAWLLIDMVGSSTRNIVEIVHVADVVWRKYVEPVTEGKIKATDSTRLYRNIQPFIKDVLDKLYLREISGLDSSGWALRAPGPSRTTGLAGRQIDIQLPRHTKFLLIASFLASYNPAKYDRKLFSKEAAGRQEKRGKKGLQIKETRGKLRQQLLGPKAFPLERMKAIFFIVLDTSIEDSVAVDTQIATLFSLRLLLRLTSAGSDRLDSMRCRCAISYDYAQRLAREVNFDMGKYLIDFT</sequence>
<feature type="domain" description="Origin recognition complex subunit 5 C-terminal" evidence="8">
    <location>
        <begin position="420"/>
        <end position="557"/>
    </location>
</feature>
<comment type="similarity">
    <text evidence="2">Belongs to the ORC5 family.</text>
</comment>
<dbReference type="STRING" id="1344416.A0A139A691"/>
<dbReference type="OrthoDB" id="365981at2759"/>
<evidence type="ECO:0000256" key="1">
    <source>
        <dbReference type="ARBA" id="ARBA00004123"/>
    </source>
</evidence>
<keyword evidence="6" id="KW-0539">Nucleus</keyword>
<dbReference type="PANTHER" id="PTHR12705">
    <property type="entry name" value="ORIGIN RECOGNITION COMPLEX SUBUNIT 5"/>
    <property type="match status" value="1"/>
</dbReference>
<feature type="domain" description="Orc1-like AAA ATPase" evidence="7">
    <location>
        <begin position="76"/>
        <end position="259"/>
    </location>
</feature>
<evidence type="ECO:0000313" key="11">
    <source>
        <dbReference type="Proteomes" id="UP000070544"/>
    </source>
</evidence>
<dbReference type="Pfam" id="PF14630">
    <property type="entry name" value="ORC5_C"/>
    <property type="match status" value="1"/>
</dbReference>
<gene>
    <name evidence="10" type="ORF">M427DRAFT_157455</name>
</gene>
<feature type="domain" description="ORC5 lid" evidence="9">
    <location>
        <begin position="327"/>
        <end position="373"/>
    </location>
</feature>